<accession>A0AAD5WKM3</accession>
<evidence type="ECO:0000256" key="4">
    <source>
        <dbReference type="ARBA" id="ARBA00005975"/>
    </source>
</evidence>
<feature type="domain" description="LITAF" evidence="9">
    <location>
        <begin position="56"/>
        <end position="139"/>
    </location>
</feature>
<dbReference type="SMART" id="SM00714">
    <property type="entry name" value="LITAF"/>
    <property type="match status" value="1"/>
</dbReference>
<keyword evidence="6" id="KW-0862">Zinc</keyword>
<dbReference type="Pfam" id="PF10601">
    <property type="entry name" value="zf-LITAF-like"/>
    <property type="match status" value="1"/>
</dbReference>
<keyword evidence="7" id="KW-0472">Membrane</keyword>
<dbReference type="PANTHER" id="PTHR23292">
    <property type="entry name" value="LIPOPOLYSACCHARIDE-INDUCED TUMOR NECROSIS FACTOR-ALPHA FACTOR"/>
    <property type="match status" value="1"/>
</dbReference>
<dbReference type="InterPro" id="IPR037519">
    <property type="entry name" value="LITAF_fam"/>
</dbReference>
<dbReference type="GO" id="GO:0008270">
    <property type="term" value="F:zinc ion binding"/>
    <property type="evidence" value="ECO:0007669"/>
    <property type="project" value="TreeGrafter"/>
</dbReference>
<evidence type="ECO:0000256" key="8">
    <source>
        <dbReference type="SAM" id="MobiDB-lite"/>
    </source>
</evidence>
<dbReference type="AlphaFoldDB" id="A0AAD5WKM3"/>
<organism evidence="10 11">
    <name type="scientific">Parelaphostrongylus tenuis</name>
    <name type="common">Meningeal worm</name>
    <dbReference type="NCBI Taxonomy" id="148309"/>
    <lineage>
        <taxon>Eukaryota</taxon>
        <taxon>Metazoa</taxon>
        <taxon>Ecdysozoa</taxon>
        <taxon>Nematoda</taxon>
        <taxon>Chromadorea</taxon>
        <taxon>Rhabditida</taxon>
        <taxon>Rhabditina</taxon>
        <taxon>Rhabditomorpha</taxon>
        <taxon>Strongyloidea</taxon>
        <taxon>Metastrongylidae</taxon>
        <taxon>Parelaphostrongylus</taxon>
    </lineage>
</organism>
<protein>
    <recommendedName>
        <fullName evidence="9">LITAF domain-containing protein</fullName>
    </recommendedName>
</protein>
<evidence type="ECO:0000259" key="9">
    <source>
        <dbReference type="PROSITE" id="PS51837"/>
    </source>
</evidence>
<evidence type="ECO:0000313" key="11">
    <source>
        <dbReference type="Proteomes" id="UP001196413"/>
    </source>
</evidence>
<feature type="region of interest" description="Disordered" evidence="8">
    <location>
        <begin position="1"/>
        <end position="47"/>
    </location>
</feature>
<proteinExistence type="inferred from homology"/>
<name>A0AAD5WKM3_PARTN</name>
<dbReference type="Proteomes" id="UP001196413">
    <property type="component" value="Unassembled WGS sequence"/>
</dbReference>
<comment type="caution">
    <text evidence="10">The sequence shown here is derived from an EMBL/GenBank/DDBJ whole genome shotgun (WGS) entry which is preliminary data.</text>
</comment>
<dbReference type="PANTHER" id="PTHR23292:SF6">
    <property type="entry name" value="FI16602P1-RELATED"/>
    <property type="match status" value="1"/>
</dbReference>
<comment type="subcellular location">
    <subcellularLocation>
        <location evidence="2">Endosome membrane</location>
        <topology evidence="2">Peripheral membrane protein</topology>
    </subcellularLocation>
    <subcellularLocation>
        <location evidence="1">Late endosome membrane</location>
    </subcellularLocation>
    <subcellularLocation>
        <location evidence="3">Lysosome membrane</location>
        <topology evidence="3">Peripheral membrane protein</topology>
        <orientation evidence="3">Cytoplasmic side</orientation>
    </subcellularLocation>
</comment>
<dbReference type="PROSITE" id="PS51837">
    <property type="entry name" value="LITAF"/>
    <property type="match status" value="1"/>
</dbReference>
<evidence type="ECO:0000256" key="5">
    <source>
        <dbReference type="ARBA" id="ARBA00022723"/>
    </source>
</evidence>
<sequence length="140" mass="15128">MSEPPPAYEVVENANLSSDTKKHATAPEISASAPEHTYATGNFPPSPLQPGVPIYTGNPIVVTTIAFNENPMSMVCPHCHHQIVSRISPKSGLLTWVLCGGLALFGCWCCCCIPFCVDSCQDTEHHCPNCGKLLGTYRRI</sequence>
<evidence type="ECO:0000256" key="7">
    <source>
        <dbReference type="ARBA" id="ARBA00023136"/>
    </source>
</evidence>
<keyword evidence="11" id="KW-1185">Reference proteome</keyword>
<comment type="similarity">
    <text evidence="4">Belongs to the CDIP1/LITAF family.</text>
</comment>
<reference evidence="10" key="1">
    <citation type="submission" date="2021-06" db="EMBL/GenBank/DDBJ databases">
        <title>Parelaphostrongylus tenuis whole genome reference sequence.</title>
        <authorList>
            <person name="Garwood T.J."/>
            <person name="Larsen P.A."/>
            <person name="Fountain-Jones N.M."/>
            <person name="Garbe J.R."/>
            <person name="Macchietto M.G."/>
            <person name="Kania S.A."/>
            <person name="Gerhold R.W."/>
            <person name="Richards J.E."/>
            <person name="Wolf T.M."/>
        </authorList>
    </citation>
    <scope>NUCLEOTIDE SEQUENCE</scope>
    <source>
        <strain evidence="10">MNPRO001-30</strain>
        <tissue evidence="10">Meninges</tissue>
    </source>
</reference>
<dbReference type="GO" id="GO:0031902">
    <property type="term" value="C:late endosome membrane"/>
    <property type="evidence" value="ECO:0007669"/>
    <property type="project" value="UniProtKB-SubCell"/>
</dbReference>
<gene>
    <name evidence="10" type="ORF">KIN20_035657</name>
</gene>
<evidence type="ECO:0000313" key="10">
    <source>
        <dbReference type="EMBL" id="KAJ1373296.1"/>
    </source>
</evidence>
<keyword evidence="5" id="KW-0479">Metal-binding</keyword>
<dbReference type="GO" id="GO:0005765">
    <property type="term" value="C:lysosomal membrane"/>
    <property type="evidence" value="ECO:0007669"/>
    <property type="project" value="UniProtKB-SubCell"/>
</dbReference>
<dbReference type="EMBL" id="JAHQIW010007254">
    <property type="protein sequence ID" value="KAJ1373296.1"/>
    <property type="molecule type" value="Genomic_DNA"/>
</dbReference>
<evidence type="ECO:0000256" key="3">
    <source>
        <dbReference type="ARBA" id="ARBA00004630"/>
    </source>
</evidence>
<evidence type="ECO:0000256" key="2">
    <source>
        <dbReference type="ARBA" id="ARBA00004481"/>
    </source>
</evidence>
<dbReference type="InterPro" id="IPR006629">
    <property type="entry name" value="LITAF"/>
</dbReference>
<evidence type="ECO:0000256" key="6">
    <source>
        <dbReference type="ARBA" id="ARBA00022833"/>
    </source>
</evidence>
<evidence type="ECO:0000256" key="1">
    <source>
        <dbReference type="ARBA" id="ARBA00004414"/>
    </source>
</evidence>